<keyword evidence="2" id="KW-0812">Transmembrane</keyword>
<organism evidence="4">
    <name type="scientific">marine metagenome</name>
    <dbReference type="NCBI Taxonomy" id="408172"/>
    <lineage>
        <taxon>unclassified sequences</taxon>
        <taxon>metagenomes</taxon>
        <taxon>ecological metagenomes</taxon>
    </lineage>
</organism>
<dbReference type="GO" id="GO:0006465">
    <property type="term" value="P:signal peptide processing"/>
    <property type="evidence" value="ECO:0007669"/>
    <property type="project" value="TreeGrafter"/>
</dbReference>
<sequence>MGSFSLFVFFYVFSCCLLVLAFIDLKYQTLPNEITYPLIGLGLAMNLWTEFIPILDSVYGCLSGYLFILAIEKLYFFIRNKHGIGRGDAKLLAGIGSWLGWHPLAFILLLSCLLSLCGYFVLQVITKKRFKDFFNQSVPFGPSLACSSILFITYFK</sequence>
<evidence type="ECO:0000256" key="2">
    <source>
        <dbReference type="SAM" id="Phobius"/>
    </source>
</evidence>
<dbReference type="PANTHER" id="PTHR30487:SF0">
    <property type="entry name" value="PREPILIN LEADER PEPTIDASE_N-METHYLTRANSFERASE-RELATED"/>
    <property type="match status" value="1"/>
</dbReference>
<feature type="transmembrane region" description="Helical" evidence="2">
    <location>
        <begin position="57"/>
        <end position="78"/>
    </location>
</feature>
<feature type="transmembrane region" description="Helical" evidence="2">
    <location>
        <begin position="6"/>
        <end position="27"/>
    </location>
</feature>
<feature type="domain" description="Prepilin type IV endopeptidase peptidase" evidence="3">
    <location>
        <begin position="12"/>
        <end position="116"/>
    </location>
</feature>
<reference evidence="4" key="1">
    <citation type="submission" date="2018-05" db="EMBL/GenBank/DDBJ databases">
        <authorList>
            <person name="Lanie J.A."/>
            <person name="Ng W.-L."/>
            <person name="Kazmierczak K.M."/>
            <person name="Andrzejewski T.M."/>
            <person name="Davidsen T.M."/>
            <person name="Wayne K.J."/>
            <person name="Tettelin H."/>
            <person name="Glass J.I."/>
            <person name="Rusch D."/>
            <person name="Podicherti R."/>
            <person name="Tsui H.-C.T."/>
            <person name="Winkler M.E."/>
        </authorList>
    </citation>
    <scope>NUCLEOTIDE SEQUENCE</scope>
</reference>
<protein>
    <recommendedName>
        <fullName evidence="3">Prepilin type IV endopeptidase peptidase domain-containing protein</fullName>
    </recommendedName>
</protein>
<feature type="transmembrane region" description="Helical" evidence="2">
    <location>
        <begin position="34"/>
        <end position="51"/>
    </location>
</feature>
<evidence type="ECO:0000313" key="4">
    <source>
        <dbReference type="EMBL" id="SVE25117.1"/>
    </source>
</evidence>
<feature type="transmembrane region" description="Helical" evidence="2">
    <location>
        <begin position="133"/>
        <end position="155"/>
    </location>
</feature>
<dbReference type="Gene3D" id="1.20.120.1220">
    <property type="match status" value="1"/>
</dbReference>
<evidence type="ECO:0000256" key="1">
    <source>
        <dbReference type="ARBA" id="ARBA00005801"/>
    </source>
</evidence>
<dbReference type="InterPro" id="IPR014032">
    <property type="entry name" value="Peptidase_A24A_bac"/>
</dbReference>
<dbReference type="PRINTS" id="PR00864">
    <property type="entry name" value="PREPILNPTASE"/>
</dbReference>
<dbReference type="InterPro" id="IPR000045">
    <property type="entry name" value="Prepilin_IV_endopep_pep"/>
</dbReference>
<dbReference type="Pfam" id="PF01478">
    <property type="entry name" value="Peptidase_A24"/>
    <property type="match status" value="1"/>
</dbReference>
<dbReference type="PANTHER" id="PTHR30487">
    <property type="entry name" value="TYPE 4 PREPILIN-LIKE PROTEINS LEADER PEPTIDE-PROCESSING ENZYME"/>
    <property type="match status" value="1"/>
</dbReference>
<keyword evidence="2" id="KW-1133">Transmembrane helix</keyword>
<dbReference type="GO" id="GO:0005886">
    <property type="term" value="C:plasma membrane"/>
    <property type="evidence" value="ECO:0007669"/>
    <property type="project" value="TreeGrafter"/>
</dbReference>
<proteinExistence type="inferred from homology"/>
<dbReference type="EMBL" id="UINC01204409">
    <property type="protein sequence ID" value="SVE25117.1"/>
    <property type="molecule type" value="Genomic_DNA"/>
</dbReference>
<feature type="transmembrane region" description="Helical" evidence="2">
    <location>
        <begin position="99"/>
        <end position="121"/>
    </location>
</feature>
<gene>
    <name evidence="4" type="ORF">METZ01_LOCUS477971</name>
</gene>
<dbReference type="AlphaFoldDB" id="A0A383BY72"/>
<keyword evidence="2" id="KW-0472">Membrane</keyword>
<evidence type="ECO:0000259" key="3">
    <source>
        <dbReference type="Pfam" id="PF01478"/>
    </source>
</evidence>
<name>A0A383BY72_9ZZZZ</name>
<dbReference type="InterPro" id="IPR050882">
    <property type="entry name" value="Prepilin_peptidase/N-MTase"/>
</dbReference>
<accession>A0A383BY72</accession>
<comment type="similarity">
    <text evidence="1">Belongs to the peptidase A24 family.</text>
</comment>
<dbReference type="GO" id="GO:0004190">
    <property type="term" value="F:aspartic-type endopeptidase activity"/>
    <property type="evidence" value="ECO:0007669"/>
    <property type="project" value="InterPro"/>
</dbReference>